<dbReference type="Proteomes" id="UP001355056">
    <property type="component" value="Unassembled WGS sequence"/>
</dbReference>
<keyword evidence="4" id="KW-1185">Reference proteome</keyword>
<dbReference type="PANTHER" id="PTHR34606:SF15">
    <property type="entry name" value="BON DOMAIN-CONTAINING PROTEIN"/>
    <property type="match status" value="1"/>
</dbReference>
<feature type="region of interest" description="Disordered" evidence="1">
    <location>
        <begin position="171"/>
        <end position="247"/>
    </location>
</feature>
<dbReference type="PANTHER" id="PTHR34606">
    <property type="entry name" value="BON DOMAIN-CONTAINING PROTEIN"/>
    <property type="match status" value="1"/>
</dbReference>
<sequence>MTRGKDSGPRRDPHFDPSQRDYRNLPSATNRQWGEASKGSEAHSYGYEGQGGWGDFTQGGYGEDQGRFAQSGHGRGGSDYVGDARSSAGPSYRGRGPRNYTRSDDRIVDDLIDRMTEHHELDATQILVMVEGGVVTLTGEVPERRMKHLAEDIADEVTGVRDIENRIRVDQGVSSFGPPGQAVRSGENQVGSAFSSSGRIRDPLSEESVRVGRAGTESEAPERHQANIDAGPSGGRGKGESWRSGRK</sequence>
<proteinExistence type="predicted"/>
<dbReference type="Pfam" id="PF04972">
    <property type="entry name" value="BON"/>
    <property type="match status" value="1"/>
</dbReference>
<feature type="compositionally biased region" description="Basic and acidic residues" evidence="1">
    <location>
        <begin position="237"/>
        <end position="247"/>
    </location>
</feature>
<dbReference type="RefSeq" id="WP_332617720.1">
    <property type="nucleotide sequence ID" value="NZ_JAXGFP010000006.1"/>
</dbReference>
<accession>A0ABU7Z0Z6</accession>
<dbReference type="Gene3D" id="3.30.1340.30">
    <property type="match status" value="1"/>
</dbReference>
<feature type="compositionally biased region" description="Basic and acidic residues" evidence="1">
    <location>
        <begin position="1"/>
        <end position="23"/>
    </location>
</feature>
<evidence type="ECO:0000256" key="1">
    <source>
        <dbReference type="SAM" id="MobiDB-lite"/>
    </source>
</evidence>
<organism evidence="3 4">
    <name type="scientific">Novilysobacter erysipheiresistens</name>
    <dbReference type="NCBI Taxonomy" id="1749332"/>
    <lineage>
        <taxon>Bacteria</taxon>
        <taxon>Pseudomonadati</taxon>
        <taxon>Pseudomonadota</taxon>
        <taxon>Gammaproteobacteria</taxon>
        <taxon>Lysobacterales</taxon>
        <taxon>Lysobacteraceae</taxon>
        <taxon>Novilysobacter</taxon>
    </lineage>
</organism>
<dbReference type="InterPro" id="IPR051686">
    <property type="entry name" value="Lipoprotein_DolP"/>
</dbReference>
<evidence type="ECO:0000313" key="4">
    <source>
        <dbReference type="Proteomes" id="UP001355056"/>
    </source>
</evidence>
<reference evidence="3 4" key="1">
    <citation type="journal article" date="2016" name="Int. J. Syst. Evol. Microbiol.">
        <title>Lysobacter erysipheiresistens sp. nov., an antagonist of powdery mildew, isolated from tobacco-cultivated soil.</title>
        <authorList>
            <person name="Xie B."/>
            <person name="Li T."/>
            <person name="Lin X."/>
            <person name="Wang C.J."/>
            <person name="Chen Y.J."/>
            <person name="Liu W.J."/>
            <person name="Zhao Z.W."/>
        </authorList>
    </citation>
    <scope>NUCLEOTIDE SEQUENCE [LARGE SCALE GENOMIC DNA]</scope>
    <source>
        <strain evidence="3 4">RS-LYSO-3</strain>
    </source>
</reference>
<feature type="region of interest" description="Disordered" evidence="1">
    <location>
        <begin position="1"/>
        <end position="102"/>
    </location>
</feature>
<dbReference type="PROSITE" id="PS50914">
    <property type="entry name" value="BON"/>
    <property type="match status" value="1"/>
</dbReference>
<feature type="compositionally biased region" description="Basic and acidic residues" evidence="1">
    <location>
        <begin position="199"/>
        <end position="210"/>
    </location>
</feature>
<protein>
    <submittedName>
        <fullName evidence="3">BON domain-containing protein</fullName>
    </submittedName>
</protein>
<feature type="domain" description="BON" evidence="2">
    <location>
        <begin position="103"/>
        <end position="171"/>
    </location>
</feature>
<evidence type="ECO:0000313" key="3">
    <source>
        <dbReference type="EMBL" id="MEG3184833.1"/>
    </source>
</evidence>
<gene>
    <name evidence="3" type="ORF">SNE34_12540</name>
</gene>
<name>A0ABU7Z0Z6_9GAMM</name>
<feature type="compositionally biased region" description="Polar residues" evidence="1">
    <location>
        <begin position="186"/>
        <end position="198"/>
    </location>
</feature>
<dbReference type="InterPro" id="IPR007055">
    <property type="entry name" value="BON_dom"/>
</dbReference>
<feature type="compositionally biased region" description="Gly residues" evidence="1">
    <location>
        <begin position="48"/>
        <end position="63"/>
    </location>
</feature>
<dbReference type="EMBL" id="JAXGFP010000006">
    <property type="protein sequence ID" value="MEG3184833.1"/>
    <property type="molecule type" value="Genomic_DNA"/>
</dbReference>
<evidence type="ECO:0000259" key="2">
    <source>
        <dbReference type="PROSITE" id="PS50914"/>
    </source>
</evidence>
<comment type="caution">
    <text evidence="3">The sequence shown here is derived from an EMBL/GenBank/DDBJ whole genome shotgun (WGS) entry which is preliminary data.</text>
</comment>